<evidence type="ECO:0000256" key="5">
    <source>
        <dbReference type="ARBA" id="ARBA00023136"/>
    </source>
</evidence>
<dbReference type="Proteomes" id="UP000001593">
    <property type="component" value="Unassembled WGS sequence"/>
</dbReference>
<evidence type="ECO:0000313" key="10">
    <source>
        <dbReference type="Proteomes" id="UP000001593"/>
    </source>
</evidence>
<keyword evidence="5 7" id="KW-0472">Membrane</keyword>
<dbReference type="Pfam" id="PF00001">
    <property type="entry name" value="7tm_1"/>
    <property type="match status" value="1"/>
</dbReference>
<comment type="similarity">
    <text evidence="6">Belongs to the G-protein coupled receptor 1 family.</text>
</comment>
<dbReference type="InterPro" id="IPR017452">
    <property type="entry name" value="GPCR_Rhodpsn_7TM"/>
</dbReference>
<dbReference type="HOGENOM" id="CLU_131292_0_0_1"/>
<keyword evidence="3 6" id="KW-0812">Transmembrane</keyword>
<dbReference type="CDD" id="cd00637">
    <property type="entry name" value="7tm_classA_rhodopsin-like"/>
    <property type="match status" value="1"/>
</dbReference>
<keyword evidence="4 7" id="KW-1133">Transmembrane helix</keyword>
<feature type="non-terminal residue" evidence="9">
    <location>
        <position position="140"/>
    </location>
</feature>
<evidence type="ECO:0000256" key="1">
    <source>
        <dbReference type="ARBA" id="ARBA00004651"/>
    </source>
</evidence>
<evidence type="ECO:0000256" key="2">
    <source>
        <dbReference type="ARBA" id="ARBA00022475"/>
    </source>
</evidence>
<feature type="transmembrane region" description="Helical" evidence="7">
    <location>
        <begin position="115"/>
        <end position="138"/>
    </location>
</feature>
<dbReference type="Gene3D" id="1.20.1070.10">
    <property type="entry name" value="Rhodopsin 7-helix transmembrane proteins"/>
    <property type="match status" value="1"/>
</dbReference>
<keyword evidence="6" id="KW-0675">Receptor</keyword>
<evidence type="ECO:0000259" key="8">
    <source>
        <dbReference type="PROSITE" id="PS50262"/>
    </source>
</evidence>
<protein>
    <recommendedName>
        <fullName evidence="8">G-protein coupled receptors family 1 profile domain-containing protein</fullName>
    </recommendedName>
</protein>
<evidence type="ECO:0000256" key="7">
    <source>
        <dbReference type="SAM" id="Phobius"/>
    </source>
</evidence>
<name>A7RF19_NEMVE</name>
<evidence type="ECO:0000256" key="6">
    <source>
        <dbReference type="RuleBase" id="RU000688"/>
    </source>
</evidence>
<dbReference type="PRINTS" id="PR00237">
    <property type="entry name" value="GPCRRHODOPSN"/>
</dbReference>
<dbReference type="GO" id="GO:0004930">
    <property type="term" value="F:G protein-coupled receptor activity"/>
    <property type="evidence" value="ECO:0007669"/>
    <property type="project" value="UniProtKB-KW"/>
</dbReference>
<feature type="transmembrane region" description="Helical" evidence="7">
    <location>
        <begin position="6"/>
        <end position="28"/>
    </location>
</feature>
<organism evidence="9 10">
    <name type="scientific">Nematostella vectensis</name>
    <name type="common">Starlet sea anemone</name>
    <dbReference type="NCBI Taxonomy" id="45351"/>
    <lineage>
        <taxon>Eukaryota</taxon>
        <taxon>Metazoa</taxon>
        <taxon>Cnidaria</taxon>
        <taxon>Anthozoa</taxon>
        <taxon>Hexacorallia</taxon>
        <taxon>Actiniaria</taxon>
        <taxon>Edwardsiidae</taxon>
        <taxon>Nematostella</taxon>
    </lineage>
</organism>
<dbReference type="PANTHER" id="PTHR22750">
    <property type="entry name" value="G-PROTEIN COUPLED RECEPTOR"/>
    <property type="match status" value="1"/>
</dbReference>
<feature type="domain" description="G-protein coupled receptors family 1 profile" evidence="8">
    <location>
        <begin position="19"/>
        <end position="140"/>
    </location>
</feature>
<reference evidence="9 10" key="1">
    <citation type="journal article" date="2007" name="Science">
        <title>Sea anemone genome reveals ancestral eumetazoan gene repertoire and genomic organization.</title>
        <authorList>
            <person name="Putnam N.H."/>
            <person name="Srivastava M."/>
            <person name="Hellsten U."/>
            <person name="Dirks B."/>
            <person name="Chapman J."/>
            <person name="Salamov A."/>
            <person name="Terry A."/>
            <person name="Shapiro H."/>
            <person name="Lindquist E."/>
            <person name="Kapitonov V.V."/>
            <person name="Jurka J."/>
            <person name="Genikhovich G."/>
            <person name="Grigoriev I.V."/>
            <person name="Lucas S.M."/>
            <person name="Steele R.E."/>
            <person name="Finnerty J.R."/>
            <person name="Technau U."/>
            <person name="Martindale M.Q."/>
            <person name="Rokhsar D.S."/>
        </authorList>
    </citation>
    <scope>NUCLEOTIDE SEQUENCE [LARGE SCALE GENOMIC DNA]</scope>
    <source>
        <strain evidence="10">CH2 X CH6</strain>
    </source>
</reference>
<keyword evidence="2" id="KW-1003">Cell membrane</keyword>
<keyword evidence="6" id="KW-0297">G-protein coupled receptor</keyword>
<dbReference type="GO" id="GO:0005886">
    <property type="term" value="C:plasma membrane"/>
    <property type="evidence" value="ECO:0007669"/>
    <property type="project" value="UniProtKB-SubCell"/>
</dbReference>
<proteinExistence type="inferred from homology"/>
<comment type="subcellular location">
    <subcellularLocation>
        <location evidence="1">Cell membrane</location>
        <topology evidence="1">Multi-pass membrane protein</topology>
    </subcellularLocation>
</comment>
<feature type="transmembrane region" description="Helical" evidence="7">
    <location>
        <begin position="82"/>
        <end position="103"/>
    </location>
</feature>
<keyword evidence="10" id="KW-1185">Reference proteome</keyword>
<evidence type="ECO:0000313" key="9">
    <source>
        <dbReference type="EMBL" id="EDO49887.1"/>
    </source>
</evidence>
<feature type="transmembrane region" description="Helical" evidence="7">
    <location>
        <begin position="40"/>
        <end position="62"/>
    </location>
</feature>
<accession>A7RF19</accession>
<sequence>EFIIVAVLNGITFLPAIALNVLVLFSIWRTSTLHTPSMVLLGNLALSDFAVGIIAQPILAAWSALELRASERPNTYCDFATIYGITSTSFGAVSLLSITSVAVDRFLALHLHLRYNAIVTLKKAIAACAVNWILAVVLGI</sequence>
<dbReference type="PROSITE" id="PS00237">
    <property type="entry name" value="G_PROTEIN_RECEP_F1_1"/>
    <property type="match status" value="1"/>
</dbReference>
<keyword evidence="6" id="KW-0807">Transducer</keyword>
<dbReference type="PhylomeDB" id="A7RF19"/>
<dbReference type="InParanoid" id="A7RF19"/>
<feature type="non-terminal residue" evidence="9">
    <location>
        <position position="1"/>
    </location>
</feature>
<gene>
    <name evidence="9" type="ORF">NEMVEDRAFT_v1g38324</name>
</gene>
<dbReference type="InterPro" id="IPR000276">
    <property type="entry name" value="GPCR_Rhodpsn"/>
</dbReference>
<dbReference type="PROSITE" id="PS50262">
    <property type="entry name" value="G_PROTEIN_RECEP_F1_2"/>
    <property type="match status" value="1"/>
</dbReference>
<evidence type="ECO:0000256" key="4">
    <source>
        <dbReference type="ARBA" id="ARBA00022989"/>
    </source>
</evidence>
<evidence type="ECO:0000256" key="3">
    <source>
        <dbReference type="ARBA" id="ARBA00022692"/>
    </source>
</evidence>
<dbReference type="EMBL" id="DS469507">
    <property type="protein sequence ID" value="EDO49887.1"/>
    <property type="molecule type" value="Genomic_DNA"/>
</dbReference>
<dbReference type="SUPFAM" id="SSF81321">
    <property type="entry name" value="Family A G protein-coupled receptor-like"/>
    <property type="match status" value="1"/>
</dbReference>
<dbReference type="AlphaFoldDB" id="A7RF19"/>